<proteinExistence type="inferred from homology"/>
<keyword evidence="10" id="KW-1185">Reference proteome</keyword>
<dbReference type="NCBIfam" id="TIGR01016">
    <property type="entry name" value="sucCoAbeta"/>
    <property type="match status" value="1"/>
</dbReference>
<keyword evidence="1 6" id="KW-0816">Tricarboxylic acid cycle</keyword>
<evidence type="ECO:0000256" key="6">
    <source>
        <dbReference type="HAMAP-Rule" id="MF_00558"/>
    </source>
</evidence>
<name>A0ABS9E3J5_9PROT</name>
<dbReference type="Proteomes" id="UP001521209">
    <property type="component" value="Unassembled WGS sequence"/>
</dbReference>
<dbReference type="RefSeq" id="WP_235706271.1">
    <property type="nucleotide sequence ID" value="NZ_JAKGBZ010000123.1"/>
</dbReference>
<evidence type="ECO:0000259" key="7">
    <source>
        <dbReference type="Pfam" id="PF00549"/>
    </source>
</evidence>
<comment type="catalytic activity">
    <reaction evidence="6">
        <text>GTP + succinate + CoA = succinyl-CoA + GDP + phosphate</text>
        <dbReference type="Rhea" id="RHEA:22120"/>
        <dbReference type="ChEBI" id="CHEBI:30031"/>
        <dbReference type="ChEBI" id="CHEBI:37565"/>
        <dbReference type="ChEBI" id="CHEBI:43474"/>
        <dbReference type="ChEBI" id="CHEBI:57287"/>
        <dbReference type="ChEBI" id="CHEBI:57292"/>
        <dbReference type="ChEBI" id="CHEBI:58189"/>
    </reaction>
</comment>
<feature type="domain" description="ATP-grasp fold succinyl-CoA synthetase-type" evidence="8">
    <location>
        <begin position="2"/>
        <end position="212"/>
    </location>
</feature>
<keyword evidence="3 6" id="KW-0479">Metal-binding</keyword>
<evidence type="ECO:0000256" key="1">
    <source>
        <dbReference type="ARBA" id="ARBA00022532"/>
    </source>
</evidence>
<dbReference type="Gene3D" id="3.30.1490.20">
    <property type="entry name" value="ATP-grasp fold, A domain"/>
    <property type="match status" value="1"/>
</dbReference>
<comment type="subunit">
    <text evidence="6">Heterotetramer of two alpha and two beta subunits.</text>
</comment>
<feature type="binding site" evidence="6">
    <location>
        <position position="273"/>
    </location>
    <ligand>
        <name>substrate</name>
        <note>ligand shared with subunit alpha</note>
    </ligand>
</feature>
<feature type="binding site" evidence="6">
    <location>
        <position position="222"/>
    </location>
    <ligand>
        <name>Mg(2+)</name>
        <dbReference type="ChEBI" id="CHEBI:18420"/>
    </ligand>
</feature>
<comment type="similarity">
    <text evidence="6">Belongs to the succinate/malate CoA ligase beta subunit family.</text>
</comment>
<gene>
    <name evidence="6 9" type="primary">sucC</name>
    <name evidence="9" type="ORF">L2A60_20210</name>
</gene>
<dbReference type="HAMAP" id="MF_00558">
    <property type="entry name" value="Succ_CoA_beta"/>
    <property type="match status" value="1"/>
</dbReference>
<feature type="binding site" evidence="6">
    <location>
        <begin position="330"/>
        <end position="332"/>
    </location>
    <ligand>
        <name>substrate</name>
        <note>ligand shared with subunit alpha</note>
    </ligand>
</feature>
<feature type="binding site" evidence="6">
    <location>
        <position position="46"/>
    </location>
    <ligand>
        <name>ATP</name>
        <dbReference type="ChEBI" id="CHEBI:30616"/>
    </ligand>
</feature>
<keyword evidence="2 6" id="KW-0436">Ligase</keyword>
<evidence type="ECO:0000256" key="2">
    <source>
        <dbReference type="ARBA" id="ARBA00022598"/>
    </source>
</evidence>
<dbReference type="EMBL" id="JAKGBZ010000123">
    <property type="protein sequence ID" value="MCF3948965.1"/>
    <property type="molecule type" value="Genomic_DNA"/>
</dbReference>
<keyword evidence="4 6" id="KW-0547">Nucleotide-binding</keyword>
<dbReference type="Pfam" id="PF08442">
    <property type="entry name" value="ATP-grasp_2"/>
    <property type="match status" value="1"/>
</dbReference>
<evidence type="ECO:0000313" key="10">
    <source>
        <dbReference type="Proteomes" id="UP001521209"/>
    </source>
</evidence>
<dbReference type="PANTHER" id="PTHR11815">
    <property type="entry name" value="SUCCINYL-COA SYNTHETASE BETA CHAIN"/>
    <property type="match status" value="1"/>
</dbReference>
<comment type="catalytic activity">
    <reaction evidence="6">
        <text>succinate + ATP + CoA = succinyl-CoA + ADP + phosphate</text>
        <dbReference type="Rhea" id="RHEA:17661"/>
        <dbReference type="ChEBI" id="CHEBI:30031"/>
        <dbReference type="ChEBI" id="CHEBI:30616"/>
        <dbReference type="ChEBI" id="CHEBI:43474"/>
        <dbReference type="ChEBI" id="CHEBI:57287"/>
        <dbReference type="ChEBI" id="CHEBI:57292"/>
        <dbReference type="ChEBI" id="CHEBI:456216"/>
        <dbReference type="EC" id="6.2.1.5"/>
    </reaction>
</comment>
<dbReference type="SUPFAM" id="SSF56059">
    <property type="entry name" value="Glutathione synthetase ATP-binding domain-like"/>
    <property type="match status" value="1"/>
</dbReference>
<organism evidence="9 10">
    <name type="scientific">Acidiphilium iwatense</name>
    <dbReference type="NCBI Taxonomy" id="768198"/>
    <lineage>
        <taxon>Bacteria</taxon>
        <taxon>Pseudomonadati</taxon>
        <taxon>Pseudomonadota</taxon>
        <taxon>Alphaproteobacteria</taxon>
        <taxon>Acetobacterales</taxon>
        <taxon>Acidocellaceae</taxon>
        <taxon>Acidiphilium</taxon>
    </lineage>
</organism>
<feature type="binding site" evidence="6">
    <location>
        <position position="108"/>
    </location>
    <ligand>
        <name>ATP</name>
        <dbReference type="ChEBI" id="CHEBI:30616"/>
    </ligand>
</feature>
<dbReference type="InterPro" id="IPR005811">
    <property type="entry name" value="SUCC_ACL_C"/>
</dbReference>
<dbReference type="SUPFAM" id="SSF52210">
    <property type="entry name" value="Succinyl-CoA synthetase domains"/>
    <property type="match status" value="1"/>
</dbReference>
<dbReference type="InterPro" id="IPR013650">
    <property type="entry name" value="ATP-grasp_succ-CoA_synth-type"/>
</dbReference>
<feature type="binding site" evidence="6">
    <location>
        <begin position="53"/>
        <end position="55"/>
    </location>
    <ligand>
        <name>ATP</name>
        <dbReference type="ChEBI" id="CHEBI:30616"/>
    </ligand>
</feature>
<feature type="binding site" evidence="6">
    <location>
        <position position="116"/>
    </location>
    <ligand>
        <name>ATP</name>
        <dbReference type="ChEBI" id="CHEBI:30616"/>
    </ligand>
</feature>
<dbReference type="PANTHER" id="PTHR11815:SF10">
    <property type="entry name" value="SUCCINATE--COA LIGASE [GDP-FORMING] SUBUNIT BETA, MITOCHONDRIAL"/>
    <property type="match status" value="1"/>
</dbReference>
<dbReference type="GO" id="GO:0004775">
    <property type="term" value="F:succinate-CoA ligase (ADP-forming) activity"/>
    <property type="evidence" value="ECO:0007669"/>
    <property type="project" value="UniProtKB-EC"/>
</dbReference>
<dbReference type="Pfam" id="PF00549">
    <property type="entry name" value="Ligase_CoA"/>
    <property type="match status" value="1"/>
</dbReference>
<reference evidence="9 10" key="1">
    <citation type="submission" date="2022-01" db="EMBL/GenBank/DDBJ databases">
        <authorList>
            <person name="Won M."/>
            <person name="Kim S.-J."/>
            <person name="Kwon S.-W."/>
        </authorList>
    </citation>
    <scope>NUCLEOTIDE SEQUENCE [LARGE SCALE GENOMIC DNA]</scope>
    <source>
        <strain evidence="9 10">KCTC 23505</strain>
    </source>
</reference>
<evidence type="ECO:0000259" key="8">
    <source>
        <dbReference type="Pfam" id="PF08442"/>
    </source>
</evidence>
<comment type="function">
    <text evidence="6">Succinyl-CoA synthetase functions in the citric acid cycle (TCA), coupling the hydrolysis of succinyl-CoA to the synthesis of either ATP or GTP and thus represents the only step of substrate-level phosphorylation in the TCA. The beta subunit provides nucleotide specificity of the enzyme and binds the substrate succinate, while the binding sites for coenzyme A and phosphate are found in the alpha subunit.</text>
</comment>
<protein>
    <recommendedName>
        <fullName evidence="6">Succinate--CoA ligase [ADP-forming] subunit beta</fullName>
        <ecNumber evidence="6">6.2.1.5</ecNumber>
    </recommendedName>
    <alternativeName>
        <fullName evidence="6">Succinyl-CoA synthetase subunit beta</fullName>
        <shortName evidence="6">SCS-beta</shortName>
    </alternativeName>
</protein>
<keyword evidence="5 6" id="KW-0460">Magnesium</keyword>
<dbReference type="PROSITE" id="PS01217">
    <property type="entry name" value="SUCCINYL_COA_LIG_3"/>
    <property type="match status" value="1"/>
</dbReference>
<evidence type="ECO:0000256" key="4">
    <source>
        <dbReference type="ARBA" id="ARBA00022741"/>
    </source>
</evidence>
<sequence>MNIHEYQAKELLRSYGVSVLGGSVAWSGEEAAFAAGKLPGPVYVVKSQIHAGGRGAGHFKDDPAGKGGVRLARSAAEVRAAAEAMLGHVLVTKQTGAAGRVVRRVYVEAGCDIKRELYLSLLVDRGASRIVIMASTEGGMEIEEVAEHHPEKILRVSVDPATGVSGFHARKLGFGLGLEGKQIGAFATFVEAMYRAFVGLDCAIVEINPLVVTGSGDVVALDAKVSFDDNALYRHPDLEKLRDEAEEDPKELEAAKHSLSYVALEGSIGCMVNGAGLAMATMDIIKLYGAAPANFLDVGGGATKERVTAAFKIILSDPNVEGILVNIFGGIMRCDVIAEGVVAAAREVSLSVPLVVRLEGTNVQLGKDILSKSGLPIIAADNLADAAQKIVAAVKEAA</sequence>
<dbReference type="EC" id="6.2.1.5" evidence="6"/>
<dbReference type="Gene3D" id="3.30.470.20">
    <property type="entry name" value="ATP-grasp fold, B domain"/>
    <property type="match status" value="1"/>
</dbReference>
<comment type="caution">
    <text evidence="9">The sequence shown here is derived from an EMBL/GenBank/DDBJ whole genome shotgun (WGS) entry which is preliminary data.</text>
</comment>
<evidence type="ECO:0000256" key="3">
    <source>
        <dbReference type="ARBA" id="ARBA00022723"/>
    </source>
</evidence>
<dbReference type="InterPro" id="IPR017866">
    <property type="entry name" value="Succ-CoA_synthase_bsu_CS"/>
</dbReference>
<accession>A0ABS9E3J5</accession>
<dbReference type="InterPro" id="IPR013815">
    <property type="entry name" value="ATP_grasp_subdomain_1"/>
</dbReference>
<dbReference type="Gene3D" id="3.40.50.261">
    <property type="entry name" value="Succinyl-CoA synthetase domains"/>
    <property type="match status" value="1"/>
</dbReference>
<feature type="binding site" evidence="6">
    <location>
        <position position="208"/>
    </location>
    <ligand>
        <name>Mg(2+)</name>
        <dbReference type="ChEBI" id="CHEBI:18420"/>
    </ligand>
</feature>
<evidence type="ECO:0000313" key="9">
    <source>
        <dbReference type="EMBL" id="MCF3948965.1"/>
    </source>
</evidence>
<dbReference type="PIRSF" id="PIRSF001554">
    <property type="entry name" value="SucCS_beta"/>
    <property type="match status" value="1"/>
</dbReference>
<dbReference type="NCBIfam" id="NF001913">
    <property type="entry name" value="PRK00696.1"/>
    <property type="match status" value="1"/>
</dbReference>
<dbReference type="InterPro" id="IPR005809">
    <property type="entry name" value="Succ_CoA_ligase-like_bsu"/>
</dbReference>
<keyword evidence="6" id="KW-0067">ATP-binding</keyword>
<feature type="domain" description="ATP-citrate synthase/succinyl-CoA ligase C-terminal" evidence="7">
    <location>
        <begin position="271"/>
        <end position="391"/>
    </location>
</feature>
<feature type="binding site" evidence="6">
    <location>
        <position position="111"/>
    </location>
    <ligand>
        <name>ATP</name>
        <dbReference type="ChEBI" id="CHEBI:30616"/>
    </ligand>
</feature>
<dbReference type="InterPro" id="IPR016102">
    <property type="entry name" value="Succinyl-CoA_synth-like"/>
</dbReference>
<evidence type="ECO:0000256" key="5">
    <source>
        <dbReference type="ARBA" id="ARBA00022842"/>
    </source>
</evidence>
<comment type="cofactor">
    <cofactor evidence="6">
        <name>Mg(2+)</name>
        <dbReference type="ChEBI" id="CHEBI:18420"/>
    </cofactor>
    <text evidence="6">Binds 1 Mg(2+) ion per subunit.</text>
</comment>
<comment type="pathway">
    <text evidence="6">Carbohydrate metabolism; tricarboxylic acid cycle; succinate from succinyl-CoA (ligase route): step 1/1.</text>
</comment>